<name>A0ABY3CAK9_9GAMM</name>
<sequence length="96" mass="10890">MPEVVWLPEALEDVQRLRLFLADKNPTAAARAGQILQGGAKLLASFPEAGYPMNDGTDRRELFLPFGASNYVLRYIIDTQVVVVRVWHGRENRKEH</sequence>
<evidence type="ECO:0000313" key="3">
    <source>
        <dbReference type="Proteomes" id="UP000733744"/>
    </source>
</evidence>
<proteinExistence type="predicted"/>
<keyword evidence="1" id="KW-1277">Toxin-antitoxin system</keyword>
<dbReference type="Proteomes" id="UP000733744">
    <property type="component" value="Unassembled WGS sequence"/>
</dbReference>
<dbReference type="Gene3D" id="3.30.2310.20">
    <property type="entry name" value="RelE-like"/>
    <property type="match status" value="1"/>
</dbReference>
<gene>
    <name evidence="2" type="ORF">EKO24_010005</name>
</gene>
<protein>
    <submittedName>
        <fullName evidence="2">Type II toxin-antitoxin system RelE/ParE family toxin</fullName>
    </submittedName>
</protein>
<dbReference type="Pfam" id="PF05016">
    <property type="entry name" value="ParE_toxin"/>
    <property type="match status" value="1"/>
</dbReference>
<dbReference type="EMBL" id="RYFG02000090">
    <property type="protein sequence ID" value="TRW95384.1"/>
    <property type="molecule type" value="Genomic_DNA"/>
</dbReference>
<organism evidence="2 3">
    <name type="scientific">Candidatus Methylobacter oryzae</name>
    <dbReference type="NCBI Taxonomy" id="2497749"/>
    <lineage>
        <taxon>Bacteria</taxon>
        <taxon>Pseudomonadati</taxon>
        <taxon>Pseudomonadota</taxon>
        <taxon>Gammaproteobacteria</taxon>
        <taxon>Methylococcales</taxon>
        <taxon>Methylococcaceae</taxon>
        <taxon>Methylobacter</taxon>
    </lineage>
</organism>
<dbReference type="RefSeq" id="WP_127030725.1">
    <property type="nucleotide sequence ID" value="NZ_RYFG02000090.1"/>
</dbReference>
<evidence type="ECO:0000256" key="1">
    <source>
        <dbReference type="ARBA" id="ARBA00022649"/>
    </source>
</evidence>
<dbReference type="InterPro" id="IPR035093">
    <property type="entry name" value="RelE/ParE_toxin_dom_sf"/>
</dbReference>
<dbReference type="InterPro" id="IPR007712">
    <property type="entry name" value="RelE/ParE_toxin"/>
</dbReference>
<accession>A0ABY3CAK9</accession>
<evidence type="ECO:0000313" key="2">
    <source>
        <dbReference type="EMBL" id="TRW95384.1"/>
    </source>
</evidence>
<reference evidence="2 3" key="1">
    <citation type="journal article" date="2019" name="Antonie Van Leeuwenhoek">
        <title>Description of 'Ca. Methylobacter oryzae' KRF1, a novel species from the environmentally important Methylobacter clade 2.</title>
        <authorList>
            <person name="Khatri K."/>
            <person name="Mohite J.A."/>
            <person name="Pandit P.S."/>
            <person name="Bahulikar R."/>
            <person name="Rahalkar M.C."/>
        </authorList>
    </citation>
    <scope>NUCLEOTIDE SEQUENCE [LARGE SCALE GENOMIC DNA]</scope>
    <source>
        <strain evidence="2 3">KRF1</strain>
    </source>
</reference>
<comment type="caution">
    <text evidence="2">The sequence shown here is derived from an EMBL/GenBank/DDBJ whole genome shotgun (WGS) entry which is preliminary data.</text>
</comment>
<keyword evidence="3" id="KW-1185">Reference proteome</keyword>